<evidence type="ECO:0000313" key="3">
    <source>
        <dbReference type="Proteomes" id="UP001595075"/>
    </source>
</evidence>
<dbReference type="Proteomes" id="UP001595075">
    <property type="component" value="Unassembled WGS sequence"/>
</dbReference>
<keyword evidence="1" id="KW-1133">Transmembrane helix</keyword>
<keyword evidence="3" id="KW-1185">Reference proteome</keyword>
<proteinExistence type="predicted"/>
<reference evidence="2 3" key="1">
    <citation type="journal article" date="2024" name="Commun. Biol.">
        <title>Comparative genomic analysis of thermophilic fungi reveals convergent evolutionary adaptations and gene losses.</title>
        <authorList>
            <person name="Steindorff A.S."/>
            <person name="Aguilar-Pontes M.V."/>
            <person name="Robinson A.J."/>
            <person name="Andreopoulos B."/>
            <person name="LaButti K."/>
            <person name="Kuo A."/>
            <person name="Mondo S."/>
            <person name="Riley R."/>
            <person name="Otillar R."/>
            <person name="Haridas S."/>
            <person name="Lipzen A."/>
            <person name="Grimwood J."/>
            <person name="Schmutz J."/>
            <person name="Clum A."/>
            <person name="Reid I.D."/>
            <person name="Moisan M.C."/>
            <person name="Butler G."/>
            <person name="Nguyen T.T.M."/>
            <person name="Dewar K."/>
            <person name="Conant G."/>
            <person name="Drula E."/>
            <person name="Henrissat B."/>
            <person name="Hansel C."/>
            <person name="Singer S."/>
            <person name="Hutchinson M.I."/>
            <person name="de Vries R.P."/>
            <person name="Natvig D.O."/>
            <person name="Powell A.J."/>
            <person name="Tsang A."/>
            <person name="Grigoriev I.V."/>
        </authorList>
    </citation>
    <scope>NUCLEOTIDE SEQUENCE [LARGE SCALE GENOMIC DNA]</scope>
    <source>
        <strain evidence="2 3">CBS 494.80</strain>
    </source>
</reference>
<dbReference type="EMBL" id="JAZHXI010000005">
    <property type="protein sequence ID" value="KAL2071801.1"/>
    <property type="molecule type" value="Genomic_DNA"/>
</dbReference>
<evidence type="ECO:0000313" key="2">
    <source>
        <dbReference type="EMBL" id="KAL2071801.1"/>
    </source>
</evidence>
<keyword evidence="1" id="KW-0812">Transmembrane</keyword>
<keyword evidence="1" id="KW-0472">Membrane</keyword>
<gene>
    <name evidence="2" type="ORF">VTL71DRAFT_13036</name>
</gene>
<name>A0ABR4CPA7_9HELO</name>
<evidence type="ECO:0000256" key="1">
    <source>
        <dbReference type="SAM" id="Phobius"/>
    </source>
</evidence>
<sequence length="121" mass="14367">MTAVRPVADECTVRSVERCREDHERGMARNFQLTYLDGKVYLRRRRIHYFFVLWKLWCDTSHYKYSEGPAGLTSRSHDILKYISTIVVFYLLGFLAKSSSFIRERFKQVQMITGKETRVFG</sequence>
<feature type="transmembrane region" description="Helical" evidence="1">
    <location>
        <begin position="79"/>
        <end position="96"/>
    </location>
</feature>
<comment type="caution">
    <text evidence="2">The sequence shown here is derived from an EMBL/GenBank/DDBJ whole genome shotgun (WGS) entry which is preliminary data.</text>
</comment>
<accession>A0ABR4CPA7</accession>
<organism evidence="2 3">
    <name type="scientific">Oculimacula yallundae</name>
    <dbReference type="NCBI Taxonomy" id="86028"/>
    <lineage>
        <taxon>Eukaryota</taxon>
        <taxon>Fungi</taxon>
        <taxon>Dikarya</taxon>
        <taxon>Ascomycota</taxon>
        <taxon>Pezizomycotina</taxon>
        <taxon>Leotiomycetes</taxon>
        <taxon>Helotiales</taxon>
        <taxon>Ploettnerulaceae</taxon>
        <taxon>Oculimacula</taxon>
    </lineage>
</organism>
<protein>
    <submittedName>
        <fullName evidence="2">Uncharacterized protein</fullName>
    </submittedName>
</protein>